<organism evidence="3 4">
    <name type="scientific">Marssonina brunnea f. sp. multigermtubi (strain MB_m1)</name>
    <name type="common">Marssonina leaf spot fungus</name>
    <dbReference type="NCBI Taxonomy" id="1072389"/>
    <lineage>
        <taxon>Eukaryota</taxon>
        <taxon>Fungi</taxon>
        <taxon>Dikarya</taxon>
        <taxon>Ascomycota</taxon>
        <taxon>Pezizomycotina</taxon>
        <taxon>Leotiomycetes</taxon>
        <taxon>Helotiales</taxon>
        <taxon>Drepanopezizaceae</taxon>
        <taxon>Drepanopeziza</taxon>
    </lineage>
</organism>
<dbReference type="eggNOG" id="ENOG502S8KX">
    <property type="taxonomic scope" value="Eukaryota"/>
</dbReference>
<evidence type="ECO:0000313" key="3">
    <source>
        <dbReference type="EMBL" id="EKD13123.1"/>
    </source>
</evidence>
<feature type="region of interest" description="Disordered" evidence="1">
    <location>
        <begin position="1"/>
        <end position="29"/>
    </location>
</feature>
<dbReference type="KEGG" id="mbe:MBM_08566"/>
<sequence>MSSAAGVPSTPAAPAQQTQAYSTTAAGHPDAASLGIESTDIRTAEGVQLSGWQKVVIGSVLDLFKGKPTLAKTKLWADDATFADPITKAEGRKQYEAQWWGLKAAFSEIEQKQHSVTSSGNPLTLSATTRYKVKGLGAEKVIESEIRIHMDAAGEKIVKVEDRWNGNIPEGPIATAFRNLNSVVVPAFVSVPKEE</sequence>
<feature type="compositionally biased region" description="Low complexity" evidence="1">
    <location>
        <begin position="8"/>
        <end position="26"/>
    </location>
</feature>
<dbReference type="EMBL" id="JH921451">
    <property type="protein sequence ID" value="EKD13123.1"/>
    <property type="molecule type" value="Genomic_DNA"/>
</dbReference>
<name>K1WWR5_MARBU</name>
<dbReference type="RefSeq" id="XP_007296455.1">
    <property type="nucleotide sequence ID" value="XM_007296393.1"/>
</dbReference>
<evidence type="ECO:0000259" key="2">
    <source>
        <dbReference type="Pfam" id="PF12680"/>
    </source>
</evidence>
<feature type="domain" description="SnoaL-like" evidence="2">
    <location>
        <begin position="74"/>
        <end position="158"/>
    </location>
</feature>
<dbReference type="HOGENOM" id="CLU_092849_1_0_1"/>
<dbReference type="InParanoid" id="K1WWR5"/>
<evidence type="ECO:0000313" key="4">
    <source>
        <dbReference type="Proteomes" id="UP000006753"/>
    </source>
</evidence>
<dbReference type="InterPro" id="IPR037401">
    <property type="entry name" value="SnoaL-like"/>
</dbReference>
<protein>
    <recommendedName>
        <fullName evidence="2">SnoaL-like domain-containing protein</fullName>
    </recommendedName>
</protein>
<reference evidence="3 4" key="1">
    <citation type="journal article" date="2012" name="BMC Genomics">
        <title>Sequencing the genome of Marssonina brunnea reveals fungus-poplar co-evolution.</title>
        <authorList>
            <person name="Zhu S."/>
            <person name="Cao Y.-Z."/>
            <person name="Jiang C."/>
            <person name="Tan B.-Y."/>
            <person name="Wang Z."/>
            <person name="Feng S."/>
            <person name="Zhang L."/>
            <person name="Su X.-H."/>
            <person name="Brejova B."/>
            <person name="Vinar T."/>
            <person name="Xu M."/>
            <person name="Wang M.-X."/>
            <person name="Zhang S.-G."/>
            <person name="Huang M.-R."/>
            <person name="Wu R."/>
            <person name="Zhou Y."/>
        </authorList>
    </citation>
    <scope>NUCLEOTIDE SEQUENCE [LARGE SCALE GENOMIC DNA]</scope>
    <source>
        <strain evidence="3 4">MB_m1</strain>
    </source>
</reference>
<dbReference type="Gene3D" id="3.10.450.50">
    <property type="match status" value="1"/>
</dbReference>
<dbReference type="Proteomes" id="UP000006753">
    <property type="component" value="Unassembled WGS sequence"/>
</dbReference>
<keyword evidence="4" id="KW-1185">Reference proteome</keyword>
<dbReference type="SUPFAM" id="SSF54427">
    <property type="entry name" value="NTF2-like"/>
    <property type="match status" value="1"/>
</dbReference>
<dbReference type="AlphaFoldDB" id="K1WWR5"/>
<dbReference type="PANTHER" id="PTHR34213:SF2">
    <property type="entry name" value="NUCLEAR TRANSPORT FACTOR 2 (NTF2) FAMILY PROTEIN"/>
    <property type="match status" value="1"/>
</dbReference>
<evidence type="ECO:0000256" key="1">
    <source>
        <dbReference type="SAM" id="MobiDB-lite"/>
    </source>
</evidence>
<dbReference type="PANTHER" id="PTHR34213">
    <property type="entry name" value="NUCLEAR TRANSPORT FACTOR 2 (NTF2) FAMILY PROTEIN"/>
    <property type="match status" value="1"/>
</dbReference>
<gene>
    <name evidence="3" type="ORF">MBM_08566</name>
</gene>
<dbReference type="Pfam" id="PF12680">
    <property type="entry name" value="SnoaL_2"/>
    <property type="match status" value="1"/>
</dbReference>
<dbReference type="InterPro" id="IPR032710">
    <property type="entry name" value="NTF2-like_dom_sf"/>
</dbReference>
<proteinExistence type="predicted"/>
<dbReference type="GeneID" id="18764501"/>
<dbReference type="STRING" id="1072389.K1WWR5"/>
<accession>K1WWR5</accession>
<dbReference type="OrthoDB" id="2400485at2759"/>
<dbReference type="OMA" id="QWYGLQT"/>